<evidence type="ECO:0008006" key="5">
    <source>
        <dbReference type="Google" id="ProtNLM"/>
    </source>
</evidence>
<sequence>MIVPSIKDDCLMVRDNVVLSHVPRNISVAPAADEAAFIGAASSNSSFRHVFSFGVLEFKLWWMIPSFGDSGCEVPAETQMLLLETREKSTVQNGLSEPTTENSLYILLLSVLDGPFRASLQGNTVNELEFCIESDTSTCGLVWLSTWDAFYHKVDPEGIEKGLKSLSEGGFPTKFLIIDEGWQNKVMEVEAEADETDSSYRAASVDRLTSIEENDKFKGFRSGKSYANLREFVKFIEEEYGLKLVYACHALIGSWGGVLPTSEEMRKYDPWIKHIVQSPGNVSHVICTTLGPMEKYGIGMIAPSNIYRFYDDLHSYLASCNVDGVKVDVQNVLELLGSCYGGREALMRRYQEALEASVIRNFHRNNLIWGMSLSNDHIYS</sequence>
<protein>
    <recommendedName>
        <fullName evidence="5">Galactinol--sucrose galactosyltransferase</fullName>
    </recommendedName>
</protein>
<dbReference type="InterPro" id="IPR017853">
    <property type="entry name" value="GH"/>
</dbReference>
<evidence type="ECO:0000313" key="3">
    <source>
        <dbReference type="EMBL" id="ONI08184.1"/>
    </source>
</evidence>
<dbReference type="Pfam" id="PF05691">
    <property type="entry name" value="Raffinose_syn"/>
    <property type="match status" value="2"/>
</dbReference>
<dbReference type="AlphaFoldDB" id="A0A251P9C3"/>
<evidence type="ECO:0000313" key="4">
    <source>
        <dbReference type="Proteomes" id="UP000006882"/>
    </source>
</evidence>
<dbReference type="SMR" id="A0A251P9C3"/>
<evidence type="ECO:0000256" key="2">
    <source>
        <dbReference type="ARBA" id="ARBA00023277"/>
    </source>
</evidence>
<organism evidence="3 4">
    <name type="scientific">Prunus persica</name>
    <name type="common">Peach</name>
    <name type="synonym">Amygdalus persica</name>
    <dbReference type="NCBI Taxonomy" id="3760"/>
    <lineage>
        <taxon>Eukaryota</taxon>
        <taxon>Viridiplantae</taxon>
        <taxon>Streptophyta</taxon>
        <taxon>Embryophyta</taxon>
        <taxon>Tracheophyta</taxon>
        <taxon>Spermatophyta</taxon>
        <taxon>Magnoliopsida</taxon>
        <taxon>eudicotyledons</taxon>
        <taxon>Gunneridae</taxon>
        <taxon>Pentapetalae</taxon>
        <taxon>rosids</taxon>
        <taxon>fabids</taxon>
        <taxon>Rosales</taxon>
        <taxon>Rosaceae</taxon>
        <taxon>Amygdaloideae</taxon>
        <taxon>Amygdaleae</taxon>
        <taxon>Prunus</taxon>
    </lineage>
</organism>
<dbReference type="OrthoDB" id="1194211at2759"/>
<dbReference type="InterPro" id="IPR008811">
    <property type="entry name" value="Glycosyl_hydrolases_36"/>
</dbReference>
<keyword evidence="4" id="KW-1185">Reference proteome</keyword>
<name>A0A251P9C3_PRUPE</name>
<dbReference type="PANTHER" id="PTHR31268:SF35">
    <property type="entry name" value="GALACTINOL--SUCROSE GALACTOSYLTRANSFERASE"/>
    <property type="match status" value="1"/>
</dbReference>
<comment type="similarity">
    <text evidence="1">Belongs to the glycosyl hydrolases 36 family.</text>
</comment>
<reference evidence="3 4" key="1">
    <citation type="journal article" date="2013" name="Nat. Genet.">
        <title>The high-quality draft genome of peach (Prunus persica) identifies unique patterns of genetic diversity, domestication and genome evolution.</title>
        <authorList>
            <consortium name="International Peach Genome Initiative"/>
            <person name="Verde I."/>
            <person name="Abbott A.G."/>
            <person name="Scalabrin S."/>
            <person name="Jung S."/>
            <person name="Shu S."/>
            <person name="Marroni F."/>
            <person name="Zhebentyayeva T."/>
            <person name="Dettori M.T."/>
            <person name="Grimwood J."/>
            <person name="Cattonaro F."/>
            <person name="Zuccolo A."/>
            <person name="Rossini L."/>
            <person name="Jenkins J."/>
            <person name="Vendramin E."/>
            <person name="Meisel L.A."/>
            <person name="Decroocq V."/>
            <person name="Sosinski B."/>
            <person name="Prochnik S."/>
            <person name="Mitros T."/>
            <person name="Policriti A."/>
            <person name="Cipriani G."/>
            <person name="Dondini L."/>
            <person name="Ficklin S."/>
            <person name="Goodstein D.M."/>
            <person name="Xuan P."/>
            <person name="Del Fabbro C."/>
            <person name="Aramini V."/>
            <person name="Copetti D."/>
            <person name="Gonzalez S."/>
            <person name="Horner D.S."/>
            <person name="Falchi R."/>
            <person name="Lucas S."/>
            <person name="Mica E."/>
            <person name="Maldonado J."/>
            <person name="Lazzari B."/>
            <person name="Bielenberg D."/>
            <person name="Pirona R."/>
            <person name="Miculan M."/>
            <person name="Barakat A."/>
            <person name="Testolin R."/>
            <person name="Stella A."/>
            <person name="Tartarini S."/>
            <person name="Tonutti P."/>
            <person name="Arus P."/>
            <person name="Orellana A."/>
            <person name="Wells C."/>
            <person name="Main D."/>
            <person name="Vizzotto G."/>
            <person name="Silva H."/>
            <person name="Salamini F."/>
            <person name="Schmutz J."/>
            <person name="Morgante M."/>
            <person name="Rokhsar D.S."/>
        </authorList>
    </citation>
    <scope>NUCLEOTIDE SEQUENCE [LARGE SCALE GENOMIC DNA]</scope>
    <source>
        <strain evidence="4">cv. Nemared</strain>
    </source>
</reference>
<proteinExistence type="inferred from homology"/>
<dbReference type="Gramene" id="ONI08184">
    <property type="protein sequence ID" value="ONI08184"/>
    <property type="gene ID" value="PRUPE_5G162400"/>
</dbReference>
<evidence type="ECO:0000256" key="1">
    <source>
        <dbReference type="ARBA" id="ARBA00007240"/>
    </source>
</evidence>
<dbReference type="EMBL" id="CM007655">
    <property type="protein sequence ID" value="ONI08184.1"/>
    <property type="molecule type" value="Genomic_DNA"/>
</dbReference>
<gene>
    <name evidence="3" type="ORF">PRUPE_5G162400</name>
</gene>
<dbReference type="SUPFAM" id="SSF51445">
    <property type="entry name" value="(Trans)glycosidases"/>
    <property type="match status" value="1"/>
</dbReference>
<keyword evidence="2" id="KW-0119">Carbohydrate metabolism</keyword>
<dbReference type="Proteomes" id="UP000006882">
    <property type="component" value="Chromosome G5"/>
</dbReference>
<accession>A0A251P9C3</accession>
<dbReference type="PANTHER" id="PTHR31268">
    <property type="match status" value="1"/>
</dbReference>